<evidence type="ECO:0000256" key="1">
    <source>
        <dbReference type="SAM" id="MobiDB-lite"/>
    </source>
</evidence>
<feature type="region of interest" description="Disordered" evidence="1">
    <location>
        <begin position="571"/>
        <end position="594"/>
    </location>
</feature>
<feature type="compositionally biased region" description="Basic residues" evidence="1">
    <location>
        <begin position="1"/>
        <end position="12"/>
    </location>
</feature>
<comment type="caution">
    <text evidence="2">The sequence shown here is derived from an EMBL/GenBank/DDBJ whole genome shotgun (WGS) entry which is preliminary data.</text>
</comment>
<dbReference type="EMBL" id="JAVHJO010000002">
    <property type="protein sequence ID" value="KAK6542696.1"/>
    <property type="molecule type" value="Genomic_DNA"/>
</dbReference>
<feature type="region of interest" description="Disordered" evidence="1">
    <location>
        <begin position="1"/>
        <end position="28"/>
    </location>
</feature>
<accession>A0AAV9XM31</accession>
<keyword evidence="3" id="KW-1185">Reference proteome</keyword>
<proteinExistence type="predicted"/>
<gene>
    <name evidence="2" type="ORF">TWF694_006640</name>
</gene>
<evidence type="ECO:0000313" key="2">
    <source>
        <dbReference type="EMBL" id="KAK6542696.1"/>
    </source>
</evidence>
<reference evidence="2 3" key="1">
    <citation type="submission" date="2019-10" db="EMBL/GenBank/DDBJ databases">
        <authorList>
            <person name="Palmer J.M."/>
        </authorList>
    </citation>
    <scope>NUCLEOTIDE SEQUENCE [LARGE SCALE GENOMIC DNA]</scope>
    <source>
        <strain evidence="2 3">TWF694</strain>
    </source>
</reference>
<sequence>MKYRLRRNHRKYKKEEEEDDDYSDTEDPGFLATVDTEKLLEHFCLLIQKQLGPKFKDPLTGRKAKIILYMAERRMVVAVKRYKEKLNKDDRQEVIADFENLKNQAPNFDPLDDLEDDEREEEVEAVNARVVRREDKLTRMLGPGAVPAIQATERKAKCGMHNLYRRGRLVEEMEFGKWRIKDAEDAELRAIEDAYREQEKEKESHMAWRRKKDEIIVALHEKTGQWYKREDVSSDLDPDEIREQCGPREGFKALKSFRATFELKKGWAVKARAAKGQTLDESVLYNDLDAIDTQLLEVAKAKHHEKKDYAQSMLLRYDGQVQYDVATYGYGDVELEAIKGIESDVRAAMRLAKQGKYADNAEEFWFSDDEDEVFYSTKCNEYSPVTDKPPPAPWSEQSSHHIFDMAELASQVTEARSHYYHMWELIGERDKAQKRIWNGILEGEEAYAHYSSAVESECQRYFERRKQWPKLQQQPVKQDNRELSIFHMANRPSSFMPLAMASRPSSPILGGYSSGIDFEEALRAEADSFALTPPSAATSRSCRSPVQDIVDGFQQLQDLAIQTRLEIDQRLDLGASSGEPRQGRRTTTDETHRL</sequence>
<dbReference type="Proteomes" id="UP001365542">
    <property type="component" value="Unassembled WGS sequence"/>
</dbReference>
<protein>
    <submittedName>
        <fullName evidence="2">Uncharacterized protein</fullName>
    </submittedName>
</protein>
<organism evidence="2 3">
    <name type="scientific">Orbilia ellipsospora</name>
    <dbReference type="NCBI Taxonomy" id="2528407"/>
    <lineage>
        <taxon>Eukaryota</taxon>
        <taxon>Fungi</taxon>
        <taxon>Dikarya</taxon>
        <taxon>Ascomycota</taxon>
        <taxon>Pezizomycotina</taxon>
        <taxon>Orbiliomycetes</taxon>
        <taxon>Orbiliales</taxon>
        <taxon>Orbiliaceae</taxon>
        <taxon>Orbilia</taxon>
    </lineage>
</organism>
<name>A0AAV9XM31_9PEZI</name>
<evidence type="ECO:0000313" key="3">
    <source>
        <dbReference type="Proteomes" id="UP001365542"/>
    </source>
</evidence>
<feature type="compositionally biased region" description="Acidic residues" evidence="1">
    <location>
        <begin position="16"/>
        <end position="27"/>
    </location>
</feature>
<dbReference type="AlphaFoldDB" id="A0AAV9XM31"/>